<organism evidence="2 3">
    <name type="scientific">Cylindrotheca closterium</name>
    <dbReference type="NCBI Taxonomy" id="2856"/>
    <lineage>
        <taxon>Eukaryota</taxon>
        <taxon>Sar</taxon>
        <taxon>Stramenopiles</taxon>
        <taxon>Ochrophyta</taxon>
        <taxon>Bacillariophyta</taxon>
        <taxon>Bacillariophyceae</taxon>
        <taxon>Bacillariophycidae</taxon>
        <taxon>Bacillariales</taxon>
        <taxon>Bacillariaceae</taxon>
        <taxon>Cylindrotheca</taxon>
    </lineage>
</organism>
<gene>
    <name evidence="2" type="ORF">CYCCA115_LOCUS7239</name>
</gene>
<reference evidence="2" key="1">
    <citation type="submission" date="2023-08" db="EMBL/GenBank/DDBJ databases">
        <authorList>
            <person name="Audoor S."/>
            <person name="Bilcke G."/>
        </authorList>
    </citation>
    <scope>NUCLEOTIDE SEQUENCE</scope>
</reference>
<sequence>MKPKQLRETREEYKAFTLNVFCQHIYQQVRAKKFNNYLNDERHKHKIHICKPKVGADDNTLAERLEALGLGPSHFALKTPGTGSLKRSPVQLELYNPNKKQRV</sequence>
<dbReference type="Proteomes" id="UP001295423">
    <property type="component" value="Unassembled WGS sequence"/>
</dbReference>
<accession>A0AAD2CTF6</accession>
<proteinExistence type="predicted"/>
<name>A0AAD2CTF6_9STRA</name>
<evidence type="ECO:0000313" key="2">
    <source>
        <dbReference type="EMBL" id="CAJ1940841.1"/>
    </source>
</evidence>
<feature type="region of interest" description="Disordered" evidence="1">
    <location>
        <begin position="79"/>
        <end position="103"/>
    </location>
</feature>
<protein>
    <submittedName>
        <fullName evidence="2">Uncharacterized protein</fullName>
    </submittedName>
</protein>
<dbReference type="AlphaFoldDB" id="A0AAD2CTF6"/>
<comment type="caution">
    <text evidence="2">The sequence shown here is derived from an EMBL/GenBank/DDBJ whole genome shotgun (WGS) entry which is preliminary data.</text>
</comment>
<keyword evidence="3" id="KW-1185">Reference proteome</keyword>
<dbReference type="EMBL" id="CAKOGP040000968">
    <property type="protein sequence ID" value="CAJ1940841.1"/>
    <property type="molecule type" value="Genomic_DNA"/>
</dbReference>
<evidence type="ECO:0000313" key="3">
    <source>
        <dbReference type="Proteomes" id="UP001295423"/>
    </source>
</evidence>
<evidence type="ECO:0000256" key="1">
    <source>
        <dbReference type="SAM" id="MobiDB-lite"/>
    </source>
</evidence>